<reference evidence="1" key="1">
    <citation type="submission" date="2019-12" db="EMBL/GenBank/DDBJ databases">
        <title>Clostridiaceae gen. nov. sp. nov., isolated from sediment in Xinjiang, China.</title>
        <authorList>
            <person name="Zhang R."/>
        </authorList>
    </citation>
    <scope>NUCLEOTIDE SEQUENCE</scope>
    <source>
        <strain evidence="1">D2Q-11</strain>
    </source>
</reference>
<name>A0A942Z7B7_9FIRM</name>
<organism evidence="1 2">
    <name type="scientific">Anaeromonas frigoriresistens</name>
    <dbReference type="NCBI Taxonomy" id="2683708"/>
    <lineage>
        <taxon>Bacteria</taxon>
        <taxon>Bacillati</taxon>
        <taxon>Bacillota</taxon>
        <taxon>Tissierellia</taxon>
        <taxon>Tissierellales</taxon>
        <taxon>Thermohalobacteraceae</taxon>
        <taxon>Anaeromonas</taxon>
    </lineage>
</organism>
<evidence type="ECO:0000313" key="1">
    <source>
        <dbReference type="EMBL" id="MBS4539391.1"/>
    </source>
</evidence>
<protein>
    <recommendedName>
        <fullName evidence="3">MaoC-like domain-containing protein</fullName>
    </recommendedName>
</protein>
<evidence type="ECO:0008006" key="3">
    <source>
        <dbReference type="Google" id="ProtNLM"/>
    </source>
</evidence>
<proteinExistence type="predicted"/>
<evidence type="ECO:0000313" key="2">
    <source>
        <dbReference type="Proteomes" id="UP000724672"/>
    </source>
</evidence>
<dbReference type="Proteomes" id="UP000724672">
    <property type="component" value="Unassembled WGS sequence"/>
</dbReference>
<gene>
    <name evidence="1" type="ORF">GOQ27_13020</name>
</gene>
<dbReference type="EMBL" id="WSFT01000050">
    <property type="protein sequence ID" value="MBS4539391.1"/>
    <property type="molecule type" value="Genomic_DNA"/>
</dbReference>
<accession>A0A942Z7B7</accession>
<comment type="caution">
    <text evidence="1">The sequence shown here is derived from an EMBL/GenBank/DDBJ whole genome shotgun (WGS) entry which is preliminary data.</text>
</comment>
<sequence length="50" mass="5987">MYLDEFYINQKFYLEPIKLSLEEIKEFAIKYDPLPLHLDENLLNQVGLKG</sequence>
<dbReference type="RefSeq" id="WP_203367315.1">
    <property type="nucleotide sequence ID" value="NZ_WSFT01000050.1"/>
</dbReference>
<keyword evidence="2" id="KW-1185">Reference proteome</keyword>
<dbReference type="AlphaFoldDB" id="A0A942Z7B7"/>